<evidence type="ECO:0000256" key="2">
    <source>
        <dbReference type="ARBA" id="ARBA00007635"/>
    </source>
</evidence>
<dbReference type="Gramene" id="TVU09616">
    <property type="protein sequence ID" value="TVU09616"/>
    <property type="gene ID" value="EJB05_43100"/>
</dbReference>
<proteinExistence type="inferred from homology"/>
<dbReference type="InterPro" id="IPR000620">
    <property type="entry name" value="EamA_dom"/>
</dbReference>
<dbReference type="InterPro" id="IPR030184">
    <property type="entry name" value="WAT1-related"/>
</dbReference>
<dbReference type="PANTHER" id="PTHR31218">
    <property type="entry name" value="WAT1-RELATED PROTEIN"/>
    <property type="match status" value="1"/>
</dbReference>
<dbReference type="EMBL" id="RWGY01000039">
    <property type="protein sequence ID" value="TVU09616.1"/>
    <property type="molecule type" value="Genomic_DNA"/>
</dbReference>
<comment type="subcellular location">
    <subcellularLocation>
        <location evidence="1">Membrane</location>
        <topology evidence="1">Multi-pass membrane protein</topology>
    </subcellularLocation>
</comment>
<feature type="transmembrane region" description="Helical" evidence="7">
    <location>
        <begin position="245"/>
        <end position="264"/>
    </location>
</feature>
<gene>
    <name evidence="9" type="ORF">EJB05_43100</name>
</gene>
<feature type="transmembrane region" description="Helical" evidence="7">
    <location>
        <begin position="204"/>
        <end position="225"/>
    </location>
</feature>
<feature type="transmembrane region" description="Helical" evidence="7">
    <location>
        <begin position="171"/>
        <end position="192"/>
    </location>
</feature>
<feature type="region of interest" description="Disordered" evidence="6">
    <location>
        <begin position="394"/>
        <end position="433"/>
    </location>
</feature>
<comment type="similarity">
    <text evidence="2">Belongs to the drug/metabolite transporter (DMT) superfamily. Plant drug/metabolite exporter (P-DME) (TC 2.A.7.4) family.</text>
</comment>
<reference evidence="9 10" key="1">
    <citation type="journal article" date="2019" name="Sci. Rep.">
        <title>A high-quality genome of Eragrostis curvula grass provides insights into Poaceae evolution and supports new strategies to enhance forage quality.</title>
        <authorList>
            <person name="Carballo J."/>
            <person name="Santos B.A.C.M."/>
            <person name="Zappacosta D."/>
            <person name="Garbus I."/>
            <person name="Selva J.P."/>
            <person name="Gallo C.A."/>
            <person name="Diaz A."/>
            <person name="Albertini E."/>
            <person name="Caccamo M."/>
            <person name="Echenique V."/>
        </authorList>
    </citation>
    <scope>NUCLEOTIDE SEQUENCE [LARGE SCALE GENOMIC DNA]</scope>
    <source>
        <strain evidence="10">cv. Victoria</strain>
        <tissue evidence="9">Leaf</tissue>
    </source>
</reference>
<dbReference type="OrthoDB" id="1728340at2759"/>
<feature type="transmembrane region" description="Helical" evidence="7">
    <location>
        <begin position="341"/>
        <end position="361"/>
    </location>
</feature>
<evidence type="ECO:0000256" key="5">
    <source>
        <dbReference type="ARBA" id="ARBA00023136"/>
    </source>
</evidence>
<accession>A0A5J9TE02</accession>
<evidence type="ECO:0000256" key="1">
    <source>
        <dbReference type="ARBA" id="ARBA00004141"/>
    </source>
</evidence>
<dbReference type="GO" id="GO:0016020">
    <property type="term" value="C:membrane"/>
    <property type="evidence" value="ECO:0007669"/>
    <property type="project" value="UniProtKB-SubCell"/>
</dbReference>
<keyword evidence="4 7" id="KW-1133">Transmembrane helix</keyword>
<feature type="non-terminal residue" evidence="9">
    <location>
        <position position="1"/>
    </location>
</feature>
<sequence length="433" mass="45847">MRKLSCKLTAVFSHCNSVPSLYISCLAVSVLTPTASDLPPLEVSSPLSQAKPAAAAGIAFAAAMEGYKPCAAMVVTQGINAALALWSKAAFNRGMSPLVFVVYRQAIAAIVLVPIVMVANRRKMKEMMCPGVVGFSLVFVASLIGATVNQSMYYQGVNLGSSSMATAMTNLIPAITFVMAASVGSVTEFVTWLEKVDVRRPRSLAKIFGTIVCVGGAMSMAFFKGPKLLSDVNILLHTSGGSRRLMGALFVIGSSSCWSLWLLLQVPICKWYMDPLMLSAWMCLLSALQSAALVPFLVPDPNAWRIHSLFELSSCVFAGAIGSCVTFYLQSWCISVRGPLYSAMFNPLCTVITTVVAAVVLGEELHVGSLMGAIGVIAGLYIVLWGKAGDGKVGRAPEQSQDLEKTAPQSDSKLDVGNGIAEPLLGDANPNVE</sequence>
<comment type="caution">
    <text evidence="9">The sequence shown here is derived from an EMBL/GenBank/DDBJ whole genome shotgun (WGS) entry which is preliminary data.</text>
</comment>
<evidence type="ECO:0000256" key="4">
    <source>
        <dbReference type="ARBA" id="ARBA00022989"/>
    </source>
</evidence>
<feature type="domain" description="EamA" evidence="8">
    <location>
        <begin position="81"/>
        <end position="183"/>
    </location>
</feature>
<feature type="transmembrane region" description="Helical" evidence="7">
    <location>
        <begin position="276"/>
        <end position="298"/>
    </location>
</feature>
<dbReference type="GO" id="GO:0022857">
    <property type="term" value="F:transmembrane transporter activity"/>
    <property type="evidence" value="ECO:0007669"/>
    <property type="project" value="InterPro"/>
</dbReference>
<name>A0A5J9TE02_9POAL</name>
<dbReference type="InterPro" id="IPR037185">
    <property type="entry name" value="EmrE-like"/>
</dbReference>
<evidence type="ECO:0000259" key="8">
    <source>
        <dbReference type="Pfam" id="PF00892"/>
    </source>
</evidence>
<dbReference type="AlphaFoldDB" id="A0A5J9TE02"/>
<keyword evidence="10" id="KW-1185">Reference proteome</keyword>
<evidence type="ECO:0000256" key="7">
    <source>
        <dbReference type="SAM" id="Phobius"/>
    </source>
</evidence>
<dbReference type="Proteomes" id="UP000324897">
    <property type="component" value="Chromosome 3"/>
</dbReference>
<dbReference type="SUPFAM" id="SSF103481">
    <property type="entry name" value="Multidrug resistance efflux transporter EmrE"/>
    <property type="match status" value="1"/>
</dbReference>
<keyword evidence="5 7" id="KW-0472">Membrane</keyword>
<evidence type="ECO:0000313" key="9">
    <source>
        <dbReference type="EMBL" id="TVU09616.1"/>
    </source>
</evidence>
<feature type="transmembrane region" description="Helical" evidence="7">
    <location>
        <begin position="310"/>
        <end position="329"/>
    </location>
</feature>
<feature type="transmembrane region" description="Helical" evidence="7">
    <location>
        <begin position="101"/>
        <end position="119"/>
    </location>
</feature>
<feature type="domain" description="EamA" evidence="8">
    <location>
        <begin position="246"/>
        <end position="384"/>
    </location>
</feature>
<keyword evidence="3 7" id="KW-0812">Transmembrane</keyword>
<evidence type="ECO:0000256" key="6">
    <source>
        <dbReference type="SAM" id="MobiDB-lite"/>
    </source>
</evidence>
<feature type="transmembrane region" description="Helical" evidence="7">
    <location>
        <begin position="131"/>
        <end position="151"/>
    </location>
</feature>
<dbReference type="Pfam" id="PF00892">
    <property type="entry name" value="EamA"/>
    <property type="match status" value="2"/>
</dbReference>
<evidence type="ECO:0000256" key="3">
    <source>
        <dbReference type="ARBA" id="ARBA00022692"/>
    </source>
</evidence>
<protein>
    <recommendedName>
        <fullName evidence="8">EamA domain-containing protein</fullName>
    </recommendedName>
</protein>
<feature type="transmembrane region" description="Helical" evidence="7">
    <location>
        <begin position="367"/>
        <end position="385"/>
    </location>
</feature>
<evidence type="ECO:0000313" key="10">
    <source>
        <dbReference type="Proteomes" id="UP000324897"/>
    </source>
</evidence>
<organism evidence="9 10">
    <name type="scientific">Eragrostis curvula</name>
    <name type="common">weeping love grass</name>
    <dbReference type="NCBI Taxonomy" id="38414"/>
    <lineage>
        <taxon>Eukaryota</taxon>
        <taxon>Viridiplantae</taxon>
        <taxon>Streptophyta</taxon>
        <taxon>Embryophyta</taxon>
        <taxon>Tracheophyta</taxon>
        <taxon>Spermatophyta</taxon>
        <taxon>Magnoliopsida</taxon>
        <taxon>Liliopsida</taxon>
        <taxon>Poales</taxon>
        <taxon>Poaceae</taxon>
        <taxon>PACMAD clade</taxon>
        <taxon>Chloridoideae</taxon>
        <taxon>Eragrostideae</taxon>
        <taxon>Eragrostidinae</taxon>
        <taxon>Eragrostis</taxon>
    </lineage>
</organism>